<feature type="non-terminal residue" evidence="2">
    <location>
        <position position="1"/>
    </location>
</feature>
<dbReference type="AlphaFoldDB" id="A0AAV2SU07"/>
<dbReference type="EMBL" id="CAXKWB010127642">
    <property type="protein sequence ID" value="CAL4240547.1"/>
    <property type="molecule type" value="Genomic_DNA"/>
</dbReference>
<protein>
    <submittedName>
        <fullName evidence="2">Uncharacterized protein</fullName>
    </submittedName>
</protein>
<proteinExistence type="predicted"/>
<comment type="caution">
    <text evidence="2">The sequence shown here is derived from an EMBL/GenBank/DDBJ whole genome shotgun (WGS) entry which is preliminary data.</text>
</comment>
<organism evidence="2 3">
    <name type="scientific">Meganyctiphanes norvegica</name>
    <name type="common">Northern krill</name>
    <name type="synonym">Thysanopoda norvegica</name>
    <dbReference type="NCBI Taxonomy" id="48144"/>
    <lineage>
        <taxon>Eukaryota</taxon>
        <taxon>Metazoa</taxon>
        <taxon>Ecdysozoa</taxon>
        <taxon>Arthropoda</taxon>
        <taxon>Crustacea</taxon>
        <taxon>Multicrustacea</taxon>
        <taxon>Malacostraca</taxon>
        <taxon>Eumalacostraca</taxon>
        <taxon>Eucarida</taxon>
        <taxon>Euphausiacea</taxon>
        <taxon>Euphausiidae</taxon>
        <taxon>Meganyctiphanes</taxon>
    </lineage>
</organism>
<sequence length="251" mass="26760">VHQRYTNPVSLLKQLIQHFSGERTPYTQTELQLKDKHFVTLGDCRNWKVGKPNKLLDRRSYFTGMLFVPETGGAVNEKANISVISAVQASHNTSENQVDSLESNENVDTTSSNHISNAGVQVNAISDITLDTSTTDTIPTSSLLLDNFNSGLAVQTHSNQEETKSSSSTPPPFPADAPPTTSTPEPPSTPPLGLAILLRGSRISPPGPCLGSVTSGLSILLAAAAAASAKHKVTITQCGLADNKCFEFYGQ</sequence>
<name>A0AAV2SU07_MEGNR</name>
<feature type="region of interest" description="Disordered" evidence="1">
    <location>
        <begin position="155"/>
        <end position="192"/>
    </location>
</feature>
<evidence type="ECO:0000313" key="2">
    <source>
        <dbReference type="EMBL" id="CAL4240547.1"/>
    </source>
</evidence>
<evidence type="ECO:0000313" key="3">
    <source>
        <dbReference type="Proteomes" id="UP001497623"/>
    </source>
</evidence>
<reference evidence="2 3" key="1">
    <citation type="submission" date="2024-05" db="EMBL/GenBank/DDBJ databases">
        <authorList>
            <person name="Wallberg A."/>
        </authorList>
    </citation>
    <scope>NUCLEOTIDE SEQUENCE [LARGE SCALE GENOMIC DNA]</scope>
</reference>
<accession>A0AAV2SU07</accession>
<gene>
    <name evidence="2" type="ORF">MNOR_LOCUS40605</name>
</gene>
<dbReference type="Proteomes" id="UP001497623">
    <property type="component" value="Unassembled WGS sequence"/>
</dbReference>
<evidence type="ECO:0000256" key="1">
    <source>
        <dbReference type="SAM" id="MobiDB-lite"/>
    </source>
</evidence>
<feature type="region of interest" description="Disordered" evidence="1">
    <location>
        <begin position="91"/>
        <end position="113"/>
    </location>
</feature>
<keyword evidence="3" id="KW-1185">Reference proteome</keyword>